<dbReference type="Proteomes" id="UP001186944">
    <property type="component" value="Unassembled WGS sequence"/>
</dbReference>
<dbReference type="EMBL" id="VSWD01000008">
    <property type="protein sequence ID" value="KAK3094521.1"/>
    <property type="molecule type" value="Genomic_DNA"/>
</dbReference>
<reference evidence="2" key="1">
    <citation type="submission" date="2019-08" db="EMBL/GenBank/DDBJ databases">
        <title>The improved chromosome-level genome for the pearl oyster Pinctada fucata martensii using PacBio sequencing and Hi-C.</title>
        <authorList>
            <person name="Zheng Z."/>
        </authorList>
    </citation>
    <scope>NUCLEOTIDE SEQUENCE</scope>
    <source>
        <strain evidence="2">ZZ-2019</strain>
        <tissue evidence="2">Adductor muscle</tissue>
    </source>
</reference>
<evidence type="ECO:0000313" key="2">
    <source>
        <dbReference type="EMBL" id="KAK3094521.1"/>
    </source>
</evidence>
<proteinExistence type="predicted"/>
<feature type="region of interest" description="Disordered" evidence="1">
    <location>
        <begin position="183"/>
        <end position="223"/>
    </location>
</feature>
<evidence type="ECO:0000313" key="3">
    <source>
        <dbReference type="Proteomes" id="UP001186944"/>
    </source>
</evidence>
<dbReference type="AlphaFoldDB" id="A0AA88YDI7"/>
<feature type="compositionally biased region" description="Polar residues" evidence="1">
    <location>
        <begin position="194"/>
        <end position="219"/>
    </location>
</feature>
<sequence>MQRNSTRNGGHVTTPQIAVKPPKPPCWLDLKAQKSASDDGVIQVSPTGNQHQINRSGKTGRRCRPKLHRTRSQFCIQSEDLPDFELTTSLAETKPEDLGLGKEQDDDTVIMQETARKCRTWLQSIQGCGPPEVTSCLSSPEEEVVSQSLTQCLSSPEEEVVDVEVPDQTPWYDDPELCPLYNSSASDSDGEFNVSLSNMTENASDQNLKSPKPYSSRTIIKNPGRKYELRNCDKVGTSGQN</sequence>
<feature type="region of interest" description="Disordered" evidence="1">
    <location>
        <begin position="1"/>
        <end position="24"/>
    </location>
</feature>
<feature type="compositionally biased region" description="Polar residues" evidence="1">
    <location>
        <begin position="44"/>
        <end position="57"/>
    </location>
</feature>
<feature type="compositionally biased region" description="Polar residues" evidence="1">
    <location>
        <begin position="1"/>
        <end position="16"/>
    </location>
</feature>
<feature type="region of interest" description="Disordered" evidence="1">
    <location>
        <begin position="37"/>
        <end position="63"/>
    </location>
</feature>
<evidence type="ECO:0000256" key="1">
    <source>
        <dbReference type="SAM" id="MobiDB-lite"/>
    </source>
</evidence>
<name>A0AA88YDI7_PINIB</name>
<accession>A0AA88YDI7</accession>
<organism evidence="2 3">
    <name type="scientific">Pinctada imbricata</name>
    <name type="common">Atlantic pearl-oyster</name>
    <name type="synonym">Pinctada martensii</name>
    <dbReference type="NCBI Taxonomy" id="66713"/>
    <lineage>
        <taxon>Eukaryota</taxon>
        <taxon>Metazoa</taxon>
        <taxon>Spiralia</taxon>
        <taxon>Lophotrochozoa</taxon>
        <taxon>Mollusca</taxon>
        <taxon>Bivalvia</taxon>
        <taxon>Autobranchia</taxon>
        <taxon>Pteriomorphia</taxon>
        <taxon>Pterioida</taxon>
        <taxon>Pterioidea</taxon>
        <taxon>Pteriidae</taxon>
        <taxon>Pinctada</taxon>
    </lineage>
</organism>
<comment type="caution">
    <text evidence="2">The sequence shown here is derived from an EMBL/GenBank/DDBJ whole genome shotgun (WGS) entry which is preliminary data.</text>
</comment>
<gene>
    <name evidence="2" type="ORF">FSP39_002823</name>
</gene>
<keyword evidence="3" id="KW-1185">Reference proteome</keyword>
<protein>
    <submittedName>
        <fullName evidence="2">Uncharacterized protein</fullName>
    </submittedName>
</protein>